<gene>
    <name evidence="2" type="ORF">WMO46_10660</name>
</gene>
<dbReference type="InterPro" id="IPR032185">
    <property type="entry name" value="DUF5017"/>
</dbReference>
<dbReference type="Gene3D" id="2.60.40.2620">
    <property type="entry name" value="Fimbrillin-like"/>
    <property type="match status" value="1"/>
</dbReference>
<dbReference type="RefSeq" id="WP_349094327.1">
    <property type="nucleotide sequence ID" value="NZ_JBBMFL010000012.1"/>
</dbReference>
<dbReference type="PROSITE" id="PS51257">
    <property type="entry name" value="PROKAR_LIPOPROTEIN"/>
    <property type="match status" value="1"/>
</dbReference>
<dbReference type="CDD" id="cd13120">
    <property type="entry name" value="BF2867_like_N"/>
    <property type="match status" value="1"/>
</dbReference>
<dbReference type="Proteomes" id="UP001460202">
    <property type="component" value="Unassembled WGS sequence"/>
</dbReference>
<keyword evidence="3" id="KW-1185">Reference proteome</keyword>
<proteinExistence type="predicted"/>
<name>A0ABV1GYC6_9BACT</name>
<protein>
    <submittedName>
        <fullName evidence="2">DUF5017 domain-containing protein</fullName>
    </submittedName>
</protein>
<organism evidence="2 3">
    <name type="scientific">Alistipes intestinihominis</name>
    <dbReference type="NCBI Taxonomy" id="3133172"/>
    <lineage>
        <taxon>Bacteria</taxon>
        <taxon>Pseudomonadati</taxon>
        <taxon>Bacteroidota</taxon>
        <taxon>Bacteroidia</taxon>
        <taxon>Bacteroidales</taxon>
        <taxon>Rikenellaceae</taxon>
        <taxon>Alistipes</taxon>
    </lineage>
</organism>
<sequence length="645" mass="70548">MTNRITFTIIAASLFLAACSQDDTMPRETLPGEKQAVLFSAGGTATTRTEVGTNDDRTLSIAWAEADEVGIYGRNDGRSSGDNYAYTATPYKSDATRCSFSASDSYELFTWTKTAAQSYYAYYPYAKITDRTPNPEAHPFSLPALQTQSEGNSPAHIARYGLMTAAPVDIPAGTVGEGAILFNFANVFSIVELRFKMTADCALASVPVKQVRLLSDAAALAIPAGTIDLTRAIDPEAELPVVIGEGGGSQSLALTFDTNLAVTKTDYASAYLVAAPGTHPAGTLRLEVTAIDNSIYGYTIPEQVVLRPNRHYTKSYELSLDEFVLSDEFEAEIPVLSCKVGEPLTVSMTGIADRVDFWSGEEGHDYAYAEKDRMQEPDMTMNFMMLLNSGTQRRPAKVMYSTDFDGTMTQEGILAATWTDVSDRFDMEKPVHGVDPGYPAASTSTKPSDAGTADCTDWFSGEGNSCWIAFFYHVDKYDANYIDPETGTVGNGRTYFYSYDMWVRAQYKSESSYTEIYRQKYVDGVSDPSYPTFVQGPTFDAGDGTNPFRLFAYTGYPYVLRLGAAFRPTVDKDSYLVMPKLTRPEAKNVGKDSPFVIKGSDDEQPASYQYTFTAPGTYQVAVVGTVTTLAGEKQILLRKSVTVTE</sequence>
<evidence type="ECO:0000259" key="1">
    <source>
        <dbReference type="Pfam" id="PF16409"/>
    </source>
</evidence>
<feature type="domain" description="DUF5017" evidence="1">
    <location>
        <begin position="324"/>
        <end position="479"/>
    </location>
</feature>
<reference evidence="2 3" key="1">
    <citation type="submission" date="2024-03" db="EMBL/GenBank/DDBJ databases">
        <title>Human intestinal bacterial collection.</title>
        <authorList>
            <person name="Pauvert C."/>
            <person name="Hitch T.C.A."/>
            <person name="Clavel T."/>
        </authorList>
    </citation>
    <scope>NUCLEOTIDE SEQUENCE [LARGE SCALE GENOMIC DNA]</scope>
    <source>
        <strain evidence="2 3">CLA-KB-H122</strain>
    </source>
</reference>
<accession>A0ABV1GYC6</accession>
<dbReference type="EMBL" id="JBBMFL010000012">
    <property type="protein sequence ID" value="MEQ2545404.1"/>
    <property type="molecule type" value="Genomic_DNA"/>
</dbReference>
<evidence type="ECO:0000313" key="3">
    <source>
        <dbReference type="Proteomes" id="UP001460202"/>
    </source>
</evidence>
<dbReference type="Pfam" id="PF16409">
    <property type="entry name" value="DUF5017"/>
    <property type="match status" value="1"/>
</dbReference>
<comment type="caution">
    <text evidence="2">The sequence shown here is derived from an EMBL/GenBank/DDBJ whole genome shotgun (WGS) entry which is preliminary data.</text>
</comment>
<dbReference type="InterPro" id="IPR042278">
    <property type="entry name" value="Mfa-like_1_N"/>
</dbReference>
<evidence type="ECO:0000313" key="2">
    <source>
        <dbReference type="EMBL" id="MEQ2545404.1"/>
    </source>
</evidence>